<proteinExistence type="predicted"/>
<comment type="caution">
    <text evidence="1">The sequence shown here is derived from an EMBL/GenBank/DDBJ whole genome shotgun (WGS) entry which is preliminary data.</text>
</comment>
<evidence type="ECO:0000313" key="2">
    <source>
        <dbReference type="Proteomes" id="UP001524499"/>
    </source>
</evidence>
<keyword evidence="2" id="KW-1185">Reference proteome</keyword>
<protein>
    <submittedName>
        <fullName evidence="1">Uncharacterized protein</fullName>
    </submittedName>
</protein>
<gene>
    <name evidence="1" type="ORF">NP590_10450</name>
</gene>
<dbReference type="Proteomes" id="UP001524499">
    <property type="component" value="Unassembled WGS sequence"/>
</dbReference>
<name>A0ABT1TIC7_9GAMM</name>
<organism evidence="1 2">
    <name type="scientific">Methylomonas subterranea</name>
    <dbReference type="NCBI Taxonomy" id="2952225"/>
    <lineage>
        <taxon>Bacteria</taxon>
        <taxon>Pseudomonadati</taxon>
        <taxon>Pseudomonadota</taxon>
        <taxon>Gammaproteobacteria</taxon>
        <taxon>Methylococcales</taxon>
        <taxon>Methylococcaceae</taxon>
        <taxon>Methylomonas</taxon>
    </lineage>
</organism>
<dbReference type="RefSeq" id="WP_256602322.1">
    <property type="nucleotide sequence ID" value="NZ_JANIBJ010000017.1"/>
</dbReference>
<reference evidence="1 2" key="1">
    <citation type="submission" date="2022-07" db="EMBL/GenBank/DDBJ databases">
        <title>Methylomonas rivi sp. nov., Methylomonas rosea sp. nov., Methylomonas aureus sp. nov. and Methylomonas subterranea sp. nov., four novel methanotrophs isolated from a freshwater creek and the deep terrestrial subsurface.</title>
        <authorList>
            <person name="Abin C."/>
            <person name="Sankaranarayanan K."/>
            <person name="Garner C."/>
            <person name="Sindelar R."/>
            <person name="Kotary K."/>
            <person name="Garner R."/>
            <person name="Barclay S."/>
            <person name="Lawson P."/>
            <person name="Krumholz L."/>
        </authorList>
    </citation>
    <scope>NUCLEOTIDE SEQUENCE [LARGE SCALE GENOMIC DNA]</scope>
    <source>
        <strain evidence="1 2">SURF-2</strain>
    </source>
</reference>
<dbReference type="EMBL" id="JANIBJ010000017">
    <property type="protein sequence ID" value="MCQ8104524.1"/>
    <property type="molecule type" value="Genomic_DNA"/>
</dbReference>
<evidence type="ECO:0000313" key="1">
    <source>
        <dbReference type="EMBL" id="MCQ8104524.1"/>
    </source>
</evidence>
<accession>A0ABT1TIC7</accession>
<sequence>MLFRCRNVIEQIKANYQIVAEEMLLWGWWALRSKKNFWITTTRNSC</sequence>